<evidence type="ECO:0000313" key="2">
    <source>
        <dbReference type="Proteomes" id="UP000198287"/>
    </source>
</evidence>
<dbReference type="Proteomes" id="UP000198287">
    <property type="component" value="Unassembled WGS sequence"/>
</dbReference>
<name>A0A226CZK2_FOLCA</name>
<protein>
    <submittedName>
        <fullName evidence="1">Uncharacterized protein</fullName>
    </submittedName>
</protein>
<dbReference type="AlphaFoldDB" id="A0A226CZK2"/>
<accession>A0A226CZK2</accession>
<proteinExistence type="predicted"/>
<comment type="caution">
    <text evidence="1">The sequence shown here is derived from an EMBL/GenBank/DDBJ whole genome shotgun (WGS) entry which is preliminary data.</text>
</comment>
<keyword evidence="2" id="KW-1185">Reference proteome</keyword>
<gene>
    <name evidence="1" type="ORF">Fcan01_26480</name>
</gene>
<evidence type="ECO:0000313" key="1">
    <source>
        <dbReference type="EMBL" id="OXA38742.1"/>
    </source>
</evidence>
<organism evidence="1 2">
    <name type="scientific">Folsomia candida</name>
    <name type="common">Springtail</name>
    <dbReference type="NCBI Taxonomy" id="158441"/>
    <lineage>
        <taxon>Eukaryota</taxon>
        <taxon>Metazoa</taxon>
        <taxon>Ecdysozoa</taxon>
        <taxon>Arthropoda</taxon>
        <taxon>Hexapoda</taxon>
        <taxon>Collembola</taxon>
        <taxon>Entomobryomorpha</taxon>
        <taxon>Isotomoidea</taxon>
        <taxon>Isotomidae</taxon>
        <taxon>Proisotominae</taxon>
        <taxon>Folsomia</taxon>
    </lineage>
</organism>
<reference evidence="1 2" key="1">
    <citation type="submission" date="2015-12" db="EMBL/GenBank/DDBJ databases">
        <title>The genome of Folsomia candida.</title>
        <authorList>
            <person name="Faddeeva A."/>
            <person name="Derks M.F."/>
            <person name="Anvar Y."/>
            <person name="Smit S."/>
            <person name="Van Straalen N."/>
            <person name="Roelofs D."/>
        </authorList>
    </citation>
    <scope>NUCLEOTIDE SEQUENCE [LARGE SCALE GENOMIC DNA]</scope>
    <source>
        <strain evidence="1 2">VU population</strain>
        <tissue evidence="1">Whole body</tissue>
    </source>
</reference>
<sequence>MEFRTLSVSLPRLVVVTPPPPMSAPNLIKHEDESNDAVVRIPGPDLVASGGRRRRQDVEIVSKSANNPVQPRSTTSSAAAAAVNVSNAPANVRTSCAPPPEKLPRFQPETKVLNVDEFVSYFEALISPDGLVGNGKPYKFSSRKEIEVILESMILFVSKNDGNEGLKLFGDDNFDTWKTLSYKSTFFTSLHKSSGARYNLAAKYARYCVISKVCPIFPKFLKCLSFFVYYLYQAKGEDLKKVKGQDFVVGKILENVTAFEEDVFPGQNNLYKLKLDFQKLSISPEIFPLGEGPEGKIFPGNSSQTRSMEVGGVDPILPLVYDFTADLRKTADDYSTSLKKLARNVEECHELQTKLEKKVLESKSEHAKSSALRVDLVRKAHFQGTRDLGNAYQSENVKVVKFLTLCEKEPEIYDEIIDKVNNVLEPPPKRTS</sequence>
<dbReference type="EMBL" id="LNIX01000043">
    <property type="protein sequence ID" value="OXA38742.1"/>
    <property type="molecule type" value="Genomic_DNA"/>
</dbReference>